<protein>
    <submittedName>
        <fullName evidence="2">Helicase with zinc finger</fullName>
    </submittedName>
</protein>
<dbReference type="AlphaFoldDB" id="A0A8W4FEX4"/>
<accession>A0A8W4FEX4</accession>
<evidence type="ECO:0000313" key="3">
    <source>
        <dbReference type="Proteomes" id="UP000008227"/>
    </source>
</evidence>
<dbReference type="SUPFAM" id="SSF48452">
    <property type="entry name" value="TPR-like"/>
    <property type="match status" value="1"/>
</dbReference>
<feature type="transmembrane region" description="Helical" evidence="1">
    <location>
        <begin position="217"/>
        <end position="239"/>
    </location>
</feature>
<dbReference type="GeneTree" id="ENSGT00940000156686"/>
<dbReference type="InterPro" id="IPR011990">
    <property type="entry name" value="TPR-like_helical_dom_sf"/>
</dbReference>
<name>A0A8W4FEX4_PIG</name>
<sequence length="287" mass="31848">MEDRRAEKSCEQACESLKRQDYEMALKHCTEALLSLGQYSMADCTGPCPLEIESIKIESLLYRIASFLQLKNYGQADEDCRHVLGEGLAKGDGAFQAVLCCMQLKGKLQPVSSILAKSLTGESLNGMVTKDLTRLKTLLTETEISKALKVGYWNLGTSCHPAWSHLQNFASSQGACASQVFCSVPNSCELSLANTWKEVWEILVFNYIWLTVIKSGIILKLLFFGFFFSPFIFNFNFFFRVAPEAYGGSKAGVKSKLQLPVYTTAIATPDLSHVLDLHHSLMATLDP</sequence>
<evidence type="ECO:0000256" key="1">
    <source>
        <dbReference type="SAM" id="Phobius"/>
    </source>
</evidence>
<keyword evidence="1" id="KW-1133">Transmembrane helix</keyword>
<reference evidence="2" key="1">
    <citation type="journal article" date="2020" name="Gigascience">
        <title>An improved pig reference genome sequence to enable pig genetics and genomics research.</title>
        <authorList>
            <person name="Warr A."/>
            <person name="Affara N."/>
            <person name="Aken B."/>
            <person name="Beiki H."/>
            <person name="Bickhart D.M."/>
            <person name="Billis K."/>
            <person name="Chow W."/>
            <person name="Eory L."/>
            <person name="Finlayson H.A."/>
            <person name="Flicek P."/>
            <person name="Giron C.G."/>
            <person name="Griffin D.K."/>
            <person name="Hall R."/>
            <person name="Hannum G."/>
            <person name="Hourlier T."/>
            <person name="Howe K."/>
            <person name="Hume D.A."/>
            <person name="Izuogu O."/>
            <person name="Kim K."/>
            <person name="Koren S."/>
            <person name="Liu H."/>
            <person name="Manchanda N."/>
            <person name="Martin F.J."/>
            <person name="Nonneman D.J."/>
            <person name="O'Connor R.E."/>
            <person name="Phillippy A.M."/>
            <person name="Rohrer G.A."/>
            <person name="Rosen B.D."/>
            <person name="Rund L.A."/>
            <person name="Sargent C.A."/>
            <person name="Schook L.B."/>
            <person name="Schroeder S.G."/>
            <person name="Schwartz A.S."/>
            <person name="Skinner B.M."/>
            <person name="Talbot R."/>
            <person name="Tseng E."/>
            <person name="Tuggle C.K."/>
            <person name="Watson M."/>
            <person name="Smith T.P.L."/>
            <person name="Archibald A.L."/>
        </authorList>
    </citation>
    <scope>NUCLEOTIDE SEQUENCE [LARGE SCALE GENOMIC DNA]</scope>
    <source>
        <strain evidence="2">Duroc</strain>
    </source>
</reference>
<keyword evidence="1" id="KW-0812">Transmembrane</keyword>
<dbReference type="Ensembl" id="ENSSSCT00000104438.1">
    <property type="protein sequence ID" value="ENSSSCP00000077862.1"/>
    <property type="gene ID" value="ENSSSCG00000017272.5"/>
</dbReference>
<gene>
    <name evidence="2" type="primary">HELZ</name>
</gene>
<evidence type="ECO:0000313" key="2">
    <source>
        <dbReference type="Ensembl" id="ENSSSCP00000077862.1"/>
    </source>
</evidence>
<dbReference type="Gene3D" id="1.25.40.10">
    <property type="entry name" value="Tetratricopeptide repeat domain"/>
    <property type="match status" value="1"/>
</dbReference>
<reference evidence="2" key="3">
    <citation type="submission" date="2025-09" db="UniProtKB">
        <authorList>
            <consortium name="Ensembl"/>
        </authorList>
    </citation>
    <scope>IDENTIFICATION</scope>
</reference>
<dbReference type="Proteomes" id="UP000008227">
    <property type="component" value="Chromosome 12"/>
</dbReference>
<proteinExistence type="predicted"/>
<keyword evidence="3" id="KW-1185">Reference proteome</keyword>
<organism evidence="2 3">
    <name type="scientific">Sus scrofa</name>
    <name type="common">Pig</name>
    <dbReference type="NCBI Taxonomy" id="9823"/>
    <lineage>
        <taxon>Eukaryota</taxon>
        <taxon>Metazoa</taxon>
        <taxon>Chordata</taxon>
        <taxon>Craniata</taxon>
        <taxon>Vertebrata</taxon>
        <taxon>Euteleostomi</taxon>
        <taxon>Mammalia</taxon>
        <taxon>Eutheria</taxon>
        <taxon>Laurasiatheria</taxon>
        <taxon>Artiodactyla</taxon>
        <taxon>Suina</taxon>
        <taxon>Suidae</taxon>
        <taxon>Sus</taxon>
    </lineage>
</organism>
<reference evidence="2" key="2">
    <citation type="submission" date="2025-08" db="UniProtKB">
        <authorList>
            <consortium name="Ensembl"/>
        </authorList>
    </citation>
    <scope>IDENTIFICATION</scope>
</reference>
<keyword evidence="1" id="KW-0472">Membrane</keyword>